<evidence type="ECO:0000313" key="2">
    <source>
        <dbReference type="Proteomes" id="UP001149165"/>
    </source>
</evidence>
<name>A0A9W9FIP1_9EURO</name>
<dbReference type="Gene3D" id="1.25.40.10">
    <property type="entry name" value="Tetratricopeptide repeat domain"/>
    <property type="match status" value="1"/>
</dbReference>
<reference evidence="1" key="1">
    <citation type="submission" date="2022-11" db="EMBL/GenBank/DDBJ databases">
        <authorList>
            <person name="Petersen C."/>
        </authorList>
    </citation>
    <scope>NUCLEOTIDE SEQUENCE</scope>
    <source>
        <strain evidence="1">IBT 30069</strain>
    </source>
</reference>
<dbReference type="Pfam" id="PF13424">
    <property type="entry name" value="TPR_12"/>
    <property type="match status" value="1"/>
</dbReference>
<sequence>MALESTAMLARAYRNQGRCEEAEQLEIHVVDGCKTIYGEDHPETLTSMANLASTYRNQGRWEEAEQLLVQVMEARKMKFGKDHRTRCQAWPILQ</sequence>
<gene>
    <name evidence="1" type="ORF">N7456_006936</name>
</gene>
<keyword evidence="2" id="KW-1185">Reference proteome</keyword>
<dbReference type="Proteomes" id="UP001149165">
    <property type="component" value="Unassembled WGS sequence"/>
</dbReference>
<dbReference type="PANTHER" id="PTHR46082">
    <property type="entry name" value="ATP/GTP-BINDING PROTEIN-RELATED"/>
    <property type="match status" value="1"/>
</dbReference>
<dbReference type="OrthoDB" id="5986190at2759"/>
<dbReference type="EMBL" id="JAPQKH010000004">
    <property type="protein sequence ID" value="KAJ5100884.1"/>
    <property type="molecule type" value="Genomic_DNA"/>
</dbReference>
<reference evidence="1" key="2">
    <citation type="journal article" date="2023" name="IMA Fungus">
        <title>Comparative genomic study of the Penicillium genus elucidates a diverse pangenome and 15 lateral gene transfer events.</title>
        <authorList>
            <person name="Petersen C."/>
            <person name="Sorensen T."/>
            <person name="Nielsen M.R."/>
            <person name="Sondergaard T.E."/>
            <person name="Sorensen J.L."/>
            <person name="Fitzpatrick D.A."/>
            <person name="Frisvad J.C."/>
            <person name="Nielsen K.L."/>
        </authorList>
    </citation>
    <scope>NUCLEOTIDE SEQUENCE</scope>
    <source>
        <strain evidence="1">IBT 30069</strain>
    </source>
</reference>
<protein>
    <recommendedName>
        <fullName evidence="3">Kinesin light chain</fullName>
    </recommendedName>
</protein>
<comment type="caution">
    <text evidence="1">The sequence shown here is derived from an EMBL/GenBank/DDBJ whole genome shotgun (WGS) entry which is preliminary data.</text>
</comment>
<dbReference type="SUPFAM" id="SSF48452">
    <property type="entry name" value="TPR-like"/>
    <property type="match status" value="1"/>
</dbReference>
<evidence type="ECO:0000313" key="1">
    <source>
        <dbReference type="EMBL" id="KAJ5100884.1"/>
    </source>
</evidence>
<proteinExistence type="predicted"/>
<dbReference type="InterPro" id="IPR053137">
    <property type="entry name" value="NLR-like"/>
</dbReference>
<organism evidence="1 2">
    <name type="scientific">Penicillium angulare</name>
    <dbReference type="NCBI Taxonomy" id="116970"/>
    <lineage>
        <taxon>Eukaryota</taxon>
        <taxon>Fungi</taxon>
        <taxon>Dikarya</taxon>
        <taxon>Ascomycota</taxon>
        <taxon>Pezizomycotina</taxon>
        <taxon>Eurotiomycetes</taxon>
        <taxon>Eurotiomycetidae</taxon>
        <taxon>Eurotiales</taxon>
        <taxon>Aspergillaceae</taxon>
        <taxon>Penicillium</taxon>
    </lineage>
</organism>
<dbReference type="AlphaFoldDB" id="A0A9W9FIP1"/>
<dbReference type="PANTHER" id="PTHR46082:SF11">
    <property type="entry name" value="AAA+ ATPASE DOMAIN-CONTAINING PROTEIN-RELATED"/>
    <property type="match status" value="1"/>
</dbReference>
<evidence type="ECO:0008006" key="3">
    <source>
        <dbReference type="Google" id="ProtNLM"/>
    </source>
</evidence>
<accession>A0A9W9FIP1</accession>
<dbReference type="InterPro" id="IPR011990">
    <property type="entry name" value="TPR-like_helical_dom_sf"/>
</dbReference>